<sequence>MITLTGYIIVSEEEIAQIREALPKHIDATRAESGCLRFDVNESEHERGRFDVYEQFRDRESFEQHQARAKASEWANISRNVERHYTVSGMPNISDATASALLNSVAAARDWLLDLDDQTVRHRPSLDRWSIIEVLGHLVDSACNNHQRFVRGQESDELVFPKYEQNSWVSKGYYQQSDWVDLVELWSHYNRHLAQVIKHIPESQLATPCTITPYETCSLEFIVTDYVTHLNHHLNRIRERVA</sequence>
<dbReference type="PROSITE" id="PS51725">
    <property type="entry name" value="ABM"/>
    <property type="match status" value="1"/>
</dbReference>
<name>A0A5C6F368_9BACT</name>
<reference evidence="2 3" key="1">
    <citation type="submission" date="2019-02" db="EMBL/GenBank/DDBJ databases">
        <title>Deep-cultivation of Planctomycetes and their phenomic and genomic characterization uncovers novel biology.</title>
        <authorList>
            <person name="Wiegand S."/>
            <person name="Jogler M."/>
            <person name="Boedeker C."/>
            <person name="Pinto D."/>
            <person name="Vollmers J."/>
            <person name="Rivas-Marin E."/>
            <person name="Kohn T."/>
            <person name="Peeters S.H."/>
            <person name="Heuer A."/>
            <person name="Rast P."/>
            <person name="Oberbeckmann S."/>
            <person name="Bunk B."/>
            <person name="Jeske O."/>
            <person name="Meyerdierks A."/>
            <person name="Storesund J.E."/>
            <person name="Kallscheuer N."/>
            <person name="Luecker S."/>
            <person name="Lage O.M."/>
            <person name="Pohl T."/>
            <person name="Merkel B.J."/>
            <person name="Hornburger P."/>
            <person name="Mueller R.-W."/>
            <person name="Bruemmer F."/>
            <person name="Labrenz M."/>
            <person name="Spormann A.M."/>
            <person name="Op Den Camp H."/>
            <person name="Overmann J."/>
            <person name="Amann R."/>
            <person name="Jetten M.S.M."/>
            <person name="Mascher T."/>
            <person name="Medema M.H."/>
            <person name="Devos D.P."/>
            <person name="Kaster A.-K."/>
            <person name="Ovreas L."/>
            <person name="Rohde M."/>
            <person name="Galperin M.Y."/>
            <person name="Jogler C."/>
        </authorList>
    </citation>
    <scope>NUCLEOTIDE SEQUENCE [LARGE SCALE GENOMIC DNA]</scope>
    <source>
        <strain evidence="2 3">Poly51</strain>
    </source>
</reference>
<accession>A0A5C6F368</accession>
<protein>
    <submittedName>
        <fullName evidence="2">DinB superfamily protein</fullName>
    </submittedName>
</protein>
<dbReference type="RefSeq" id="WP_146459016.1">
    <property type="nucleotide sequence ID" value="NZ_SJPW01000004.1"/>
</dbReference>
<comment type="caution">
    <text evidence="2">The sequence shown here is derived from an EMBL/GenBank/DDBJ whole genome shotgun (WGS) entry which is preliminary data.</text>
</comment>
<feature type="domain" description="ABM" evidence="1">
    <location>
        <begin position="2"/>
        <end position="90"/>
    </location>
</feature>
<dbReference type="Proteomes" id="UP000318288">
    <property type="component" value="Unassembled WGS sequence"/>
</dbReference>
<evidence type="ECO:0000259" key="1">
    <source>
        <dbReference type="PROSITE" id="PS51725"/>
    </source>
</evidence>
<evidence type="ECO:0000313" key="2">
    <source>
        <dbReference type="EMBL" id="TWU54867.1"/>
    </source>
</evidence>
<dbReference type="SUPFAM" id="SSF109854">
    <property type="entry name" value="DinB/YfiT-like putative metalloenzymes"/>
    <property type="match status" value="1"/>
</dbReference>
<proteinExistence type="predicted"/>
<dbReference type="InterPro" id="IPR024775">
    <property type="entry name" value="DinB-like"/>
</dbReference>
<dbReference type="Gene3D" id="3.30.70.100">
    <property type="match status" value="1"/>
</dbReference>
<dbReference type="Gene3D" id="1.20.120.450">
    <property type="entry name" value="dinb family like domain"/>
    <property type="match status" value="1"/>
</dbReference>
<dbReference type="AlphaFoldDB" id="A0A5C6F368"/>
<dbReference type="EMBL" id="SJPW01000004">
    <property type="protein sequence ID" value="TWU54867.1"/>
    <property type="molecule type" value="Genomic_DNA"/>
</dbReference>
<dbReference type="InterPro" id="IPR007138">
    <property type="entry name" value="ABM_dom"/>
</dbReference>
<dbReference type="Pfam" id="PF12867">
    <property type="entry name" value="DinB_2"/>
    <property type="match status" value="1"/>
</dbReference>
<dbReference type="InterPro" id="IPR011008">
    <property type="entry name" value="Dimeric_a/b-barrel"/>
</dbReference>
<evidence type="ECO:0000313" key="3">
    <source>
        <dbReference type="Proteomes" id="UP000318288"/>
    </source>
</evidence>
<dbReference type="Pfam" id="PF03992">
    <property type="entry name" value="ABM"/>
    <property type="match status" value="1"/>
</dbReference>
<gene>
    <name evidence="2" type="ORF">Poly51_35890</name>
</gene>
<dbReference type="InterPro" id="IPR034660">
    <property type="entry name" value="DinB/YfiT-like"/>
</dbReference>
<dbReference type="OrthoDB" id="9793216at2"/>
<dbReference type="SUPFAM" id="SSF54909">
    <property type="entry name" value="Dimeric alpha+beta barrel"/>
    <property type="match status" value="1"/>
</dbReference>
<organism evidence="2 3">
    <name type="scientific">Rubripirellula tenax</name>
    <dbReference type="NCBI Taxonomy" id="2528015"/>
    <lineage>
        <taxon>Bacteria</taxon>
        <taxon>Pseudomonadati</taxon>
        <taxon>Planctomycetota</taxon>
        <taxon>Planctomycetia</taxon>
        <taxon>Pirellulales</taxon>
        <taxon>Pirellulaceae</taxon>
        <taxon>Rubripirellula</taxon>
    </lineage>
</organism>
<keyword evidence="3" id="KW-1185">Reference proteome</keyword>